<accession>A0AA88DE19</accession>
<proteinExistence type="predicted"/>
<dbReference type="AlphaFoldDB" id="A0AA88DE19"/>
<dbReference type="EMBL" id="BTGU01000038">
    <property type="protein sequence ID" value="GMN51672.1"/>
    <property type="molecule type" value="Genomic_DNA"/>
</dbReference>
<comment type="caution">
    <text evidence="2">The sequence shown here is derived from an EMBL/GenBank/DDBJ whole genome shotgun (WGS) entry which is preliminary data.</text>
</comment>
<evidence type="ECO:0000313" key="3">
    <source>
        <dbReference type="Proteomes" id="UP001187192"/>
    </source>
</evidence>
<dbReference type="Proteomes" id="UP001187192">
    <property type="component" value="Unassembled WGS sequence"/>
</dbReference>
<sequence length="66" mass="7241">MSPVESSYEGLHRKSGKITRPKVRALAPPKSAQVSSSSNQHSDVAMTSKFFDKAHPQKAQNSVYKP</sequence>
<reference evidence="2" key="1">
    <citation type="submission" date="2023-07" db="EMBL/GenBank/DDBJ databases">
        <title>draft genome sequence of fig (Ficus carica).</title>
        <authorList>
            <person name="Takahashi T."/>
            <person name="Nishimura K."/>
        </authorList>
    </citation>
    <scope>NUCLEOTIDE SEQUENCE</scope>
</reference>
<gene>
    <name evidence="2" type="ORF">TIFTF001_020837</name>
</gene>
<feature type="compositionally biased region" description="Basic residues" evidence="1">
    <location>
        <begin position="13"/>
        <end position="23"/>
    </location>
</feature>
<protein>
    <submittedName>
        <fullName evidence="2">Uncharacterized protein</fullName>
    </submittedName>
</protein>
<evidence type="ECO:0000313" key="2">
    <source>
        <dbReference type="EMBL" id="GMN51672.1"/>
    </source>
</evidence>
<name>A0AA88DE19_FICCA</name>
<evidence type="ECO:0000256" key="1">
    <source>
        <dbReference type="SAM" id="MobiDB-lite"/>
    </source>
</evidence>
<keyword evidence="3" id="KW-1185">Reference proteome</keyword>
<feature type="compositionally biased region" description="Low complexity" evidence="1">
    <location>
        <begin position="31"/>
        <end position="45"/>
    </location>
</feature>
<feature type="region of interest" description="Disordered" evidence="1">
    <location>
        <begin position="1"/>
        <end position="66"/>
    </location>
</feature>
<organism evidence="2 3">
    <name type="scientific">Ficus carica</name>
    <name type="common">Common fig</name>
    <dbReference type="NCBI Taxonomy" id="3494"/>
    <lineage>
        <taxon>Eukaryota</taxon>
        <taxon>Viridiplantae</taxon>
        <taxon>Streptophyta</taxon>
        <taxon>Embryophyta</taxon>
        <taxon>Tracheophyta</taxon>
        <taxon>Spermatophyta</taxon>
        <taxon>Magnoliopsida</taxon>
        <taxon>eudicotyledons</taxon>
        <taxon>Gunneridae</taxon>
        <taxon>Pentapetalae</taxon>
        <taxon>rosids</taxon>
        <taxon>fabids</taxon>
        <taxon>Rosales</taxon>
        <taxon>Moraceae</taxon>
        <taxon>Ficeae</taxon>
        <taxon>Ficus</taxon>
    </lineage>
</organism>